<evidence type="ECO:0000256" key="1">
    <source>
        <dbReference type="ARBA" id="ARBA00022729"/>
    </source>
</evidence>
<dbReference type="PRINTS" id="PR01607">
    <property type="entry name" value="APYRASEFAMLY"/>
</dbReference>
<dbReference type="EMBL" id="CP012333">
    <property type="protein sequence ID" value="AKV03883.1"/>
    <property type="molecule type" value="Genomic_DNA"/>
</dbReference>
<comment type="similarity">
    <text evidence="2">Belongs to the 5'-nucleotidase family.</text>
</comment>
<dbReference type="GO" id="GO:0016787">
    <property type="term" value="F:hydrolase activity"/>
    <property type="evidence" value="ECO:0007669"/>
    <property type="project" value="UniProtKB-KW"/>
</dbReference>
<dbReference type="Pfam" id="PF02872">
    <property type="entry name" value="5_nucleotid_C"/>
    <property type="match status" value="1"/>
</dbReference>
<feature type="domain" description="EF-hand" evidence="3">
    <location>
        <begin position="455"/>
        <end position="481"/>
    </location>
</feature>
<dbReference type="InterPro" id="IPR029052">
    <property type="entry name" value="Metallo-depent_PP-like"/>
</dbReference>
<dbReference type="PROSITE" id="PS00018">
    <property type="entry name" value="EF_HAND_1"/>
    <property type="match status" value="1"/>
</dbReference>
<dbReference type="InterPro" id="IPR011992">
    <property type="entry name" value="EF-hand-dom_pair"/>
</dbReference>
<evidence type="ECO:0000313" key="5">
    <source>
        <dbReference type="Proteomes" id="UP000064967"/>
    </source>
</evidence>
<dbReference type="PANTHER" id="PTHR11575">
    <property type="entry name" value="5'-NUCLEOTIDASE-RELATED"/>
    <property type="match status" value="1"/>
</dbReference>
<keyword evidence="1" id="KW-0732">Signal</keyword>
<dbReference type="InterPro" id="IPR018247">
    <property type="entry name" value="EF_Hand_1_Ca_BS"/>
</dbReference>
<dbReference type="PANTHER" id="PTHR11575:SF48">
    <property type="entry name" value="5'-NUCLEOTIDASE"/>
    <property type="match status" value="1"/>
</dbReference>
<keyword evidence="2" id="KW-0547">Nucleotide-binding</keyword>
<dbReference type="Gene3D" id="3.90.780.10">
    <property type="entry name" value="5'-Nucleotidase, C-terminal domain"/>
    <property type="match status" value="1"/>
</dbReference>
<dbReference type="RefSeq" id="WP_146654579.1">
    <property type="nucleotide sequence ID" value="NZ_CP012333.1"/>
</dbReference>
<dbReference type="InterPro" id="IPR036907">
    <property type="entry name" value="5'-Nucleotdase_C_sf"/>
</dbReference>
<dbReference type="SUPFAM" id="SSF56300">
    <property type="entry name" value="Metallo-dependent phosphatases"/>
    <property type="match status" value="1"/>
</dbReference>
<gene>
    <name evidence="4" type="ORF">AKJ09_10546</name>
</gene>
<dbReference type="GO" id="GO:0005509">
    <property type="term" value="F:calcium ion binding"/>
    <property type="evidence" value="ECO:0007669"/>
    <property type="project" value="InterPro"/>
</dbReference>
<evidence type="ECO:0000259" key="3">
    <source>
        <dbReference type="PROSITE" id="PS50222"/>
    </source>
</evidence>
<dbReference type="PROSITE" id="PS50222">
    <property type="entry name" value="EF_HAND_2"/>
    <property type="match status" value="1"/>
</dbReference>
<dbReference type="KEGG" id="llu:AKJ09_10546"/>
<sequence>MKLRIVAVNDVYVLDNLPRLRTLVRHYAETDPADALLVTLAGDFLSPSILSSLDAGRAMVDCLNEVGVTHVTYGNHEDDLTSEELLSRIHELRATWLSTNVRKLDPALPASQVLDVAGIKIGLVGVVMNDPSVYRRAPFGGEPMASPNTAALAETERLLHQEHCAFVIPLTHQFADADRELAAAQQSPPYPVIIGGHDHQGVLEQGSGTWIVKAKSDALNAGIVDIVYDGGVITATARLEALDTYAPDAALAERVAMHMKRVEELDHATLLALPEGQTLSSVGSRARQTSMGTLLASRIRDALGAEVSLFNGGGIRASRDYSEYFTYGALKSEVPFDNEIVCMRIPGRVIAEAIAFSRQLAPLESGGFLQVDDRTVVEQPGNVVVTMAGQPFDPDREYNIALVRNFLLGLDNITPLVRFAQESPDRVPKEDSGRDVRLVLATAFSVELWKQLGGFDAVDANGDGQVTPSEVSAAVARLAGQKRPDITAGLIVNALDTNRDLVISRDEAEAVE</sequence>
<dbReference type="Pfam" id="PF00149">
    <property type="entry name" value="Metallophos"/>
    <property type="match status" value="1"/>
</dbReference>
<accession>A0A0K1QDT6</accession>
<dbReference type="AlphaFoldDB" id="A0A0K1QDT6"/>
<dbReference type="GO" id="GO:0000166">
    <property type="term" value="F:nucleotide binding"/>
    <property type="evidence" value="ECO:0007669"/>
    <property type="project" value="UniProtKB-KW"/>
</dbReference>
<dbReference type="OrthoDB" id="9803927at2"/>
<evidence type="ECO:0000313" key="4">
    <source>
        <dbReference type="EMBL" id="AKV03883.1"/>
    </source>
</evidence>
<name>A0A0K1QDT6_9BACT</name>
<dbReference type="SUPFAM" id="SSF55816">
    <property type="entry name" value="5'-nucleotidase (syn. UDP-sugar hydrolase), C-terminal domain"/>
    <property type="match status" value="1"/>
</dbReference>
<proteinExistence type="inferred from homology"/>
<organism evidence="4 5">
    <name type="scientific">Labilithrix luteola</name>
    <dbReference type="NCBI Taxonomy" id="1391654"/>
    <lineage>
        <taxon>Bacteria</taxon>
        <taxon>Pseudomonadati</taxon>
        <taxon>Myxococcota</taxon>
        <taxon>Polyangia</taxon>
        <taxon>Polyangiales</taxon>
        <taxon>Labilitrichaceae</taxon>
        <taxon>Labilithrix</taxon>
    </lineage>
</organism>
<protein>
    <submittedName>
        <fullName evidence="4">5'-nucleotidase</fullName>
    </submittedName>
</protein>
<dbReference type="Gene3D" id="1.10.238.10">
    <property type="entry name" value="EF-hand"/>
    <property type="match status" value="1"/>
</dbReference>
<dbReference type="GO" id="GO:0009166">
    <property type="term" value="P:nucleotide catabolic process"/>
    <property type="evidence" value="ECO:0007669"/>
    <property type="project" value="InterPro"/>
</dbReference>
<dbReference type="InterPro" id="IPR004843">
    <property type="entry name" value="Calcineurin-like_PHP"/>
</dbReference>
<evidence type="ECO:0000256" key="2">
    <source>
        <dbReference type="RuleBase" id="RU362119"/>
    </source>
</evidence>
<dbReference type="STRING" id="1391654.AKJ09_10546"/>
<dbReference type="InterPro" id="IPR002048">
    <property type="entry name" value="EF_hand_dom"/>
</dbReference>
<dbReference type="SUPFAM" id="SSF47473">
    <property type="entry name" value="EF-hand"/>
    <property type="match status" value="1"/>
</dbReference>
<keyword evidence="5" id="KW-1185">Reference proteome</keyword>
<dbReference type="Proteomes" id="UP000064967">
    <property type="component" value="Chromosome"/>
</dbReference>
<dbReference type="InterPro" id="IPR006179">
    <property type="entry name" value="5_nucleotidase/apyrase"/>
</dbReference>
<dbReference type="InterPro" id="IPR008334">
    <property type="entry name" value="5'-Nucleotdase_C"/>
</dbReference>
<dbReference type="Gene3D" id="3.60.21.10">
    <property type="match status" value="1"/>
</dbReference>
<reference evidence="4 5" key="1">
    <citation type="submission" date="2015-08" db="EMBL/GenBank/DDBJ databases">
        <authorList>
            <person name="Babu N.S."/>
            <person name="Beckwith C.J."/>
            <person name="Beseler K.G."/>
            <person name="Brison A."/>
            <person name="Carone J.V."/>
            <person name="Caskin T.P."/>
            <person name="Diamond M."/>
            <person name="Durham M.E."/>
            <person name="Foxe J.M."/>
            <person name="Go M."/>
            <person name="Henderson B.A."/>
            <person name="Jones I.B."/>
            <person name="McGettigan J.A."/>
            <person name="Micheletti S.J."/>
            <person name="Nasrallah M.E."/>
            <person name="Ortiz D."/>
            <person name="Piller C.R."/>
            <person name="Privatt S.R."/>
            <person name="Schneider S.L."/>
            <person name="Sharp S."/>
            <person name="Smith T.C."/>
            <person name="Stanton J.D."/>
            <person name="Ullery H.E."/>
            <person name="Wilson R.J."/>
            <person name="Serrano M.G."/>
            <person name="Buck G."/>
            <person name="Lee V."/>
            <person name="Wang Y."/>
            <person name="Carvalho R."/>
            <person name="Voegtly L."/>
            <person name="Shi R."/>
            <person name="Duckworth R."/>
            <person name="Johnson A."/>
            <person name="Loviza R."/>
            <person name="Walstead R."/>
            <person name="Shah Z."/>
            <person name="Kiflezghi M."/>
            <person name="Wade K."/>
            <person name="Ball S.L."/>
            <person name="Bradley K.W."/>
            <person name="Asai D.J."/>
            <person name="Bowman C.A."/>
            <person name="Russell D.A."/>
            <person name="Pope W.H."/>
            <person name="Jacobs-Sera D."/>
            <person name="Hendrix R.W."/>
            <person name="Hatfull G.F."/>
        </authorList>
    </citation>
    <scope>NUCLEOTIDE SEQUENCE [LARGE SCALE GENOMIC DNA]</scope>
    <source>
        <strain evidence="4 5">DSM 27648</strain>
    </source>
</reference>
<keyword evidence="2" id="KW-0378">Hydrolase</keyword>